<feature type="chain" id="PRO_5010734073" description="Glycine zipper 2TM domain-containing protein" evidence="3">
    <location>
        <begin position="22"/>
        <end position="154"/>
    </location>
</feature>
<dbReference type="OrthoDB" id="6170015at2"/>
<dbReference type="PANTHER" id="PTHR35603">
    <property type="match status" value="1"/>
</dbReference>
<feature type="domain" description="Glycine zipper 2TM" evidence="4">
    <location>
        <begin position="33"/>
        <end position="73"/>
    </location>
</feature>
<reference evidence="5 6" key="1">
    <citation type="submission" date="2017-02" db="EMBL/GenBank/DDBJ databases">
        <title>Genomic diversity within the haloalkaliphilic genus Thioalkalivibrio.</title>
        <authorList>
            <person name="Ahn A.-C."/>
            <person name="Meier-Kolthoff J."/>
            <person name="Overmars L."/>
            <person name="Richter M."/>
            <person name="Woyke T."/>
            <person name="Sorokin D.Y."/>
            <person name="Muyzer G."/>
        </authorList>
    </citation>
    <scope>NUCLEOTIDE SEQUENCE [LARGE SCALE GENOMIC DNA]</scope>
    <source>
        <strain evidence="5 6">HL17</strain>
    </source>
</reference>
<gene>
    <name evidence="5" type="ORF">B1A74_04480</name>
</gene>
<protein>
    <recommendedName>
        <fullName evidence="4">Glycine zipper 2TM domain-containing protein</fullName>
    </recommendedName>
</protein>
<evidence type="ECO:0000256" key="3">
    <source>
        <dbReference type="SAM" id="SignalP"/>
    </source>
</evidence>
<name>A0A1V3A041_9GAMM</name>
<dbReference type="InterPro" id="IPR051407">
    <property type="entry name" value="Bact_OM_lipoprot/Surf_antigen"/>
</dbReference>
<dbReference type="STRING" id="252474.B1A74_04480"/>
<organism evidence="5 6">
    <name type="scientific">Thioalkalivibrio halophilus</name>
    <dbReference type="NCBI Taxonomy" id="252474"/>
    <lineage>
        <taxon>Bacteria</taxon>
        <taxon>Pseudomonadati</taxon>
        <taxon>Pseudomonadota</taxon>
        <taxon>Gammaproteobacteria</taxon>
        <taxon>Chromatiales</taxon>
        <taxon>Ectothiorhodospiraceae</taxon>
        <taxon>Thioalkalivibrio</taxon>
    </lineage>
</organism>
<accession>A0A1V3A041</accession>
<dbReference type="PANTHER" id="PTHR35603:SF2">
    <property type="entry name" value="OUTER MEMBRANE LIPOPROTEIN"/>
    <property type="match status" value="1"/>
</dbReference>
<feature type="signal peptide" evidence="3">
    <location>
        <begin position="1"/>
        <end position="21"/>
    </location>
</feature>
<dbReference type="EMBL" id="MUZR01000011">
    <property type="protein sequence ID" value="OOC10695.1"/>
    <property type="molecule type" value="Genomic_DNA"/>
</dbReference>
<dbReference type="InterPro" id="IPR008816">
    <property type="entry name" value="Gly_zipper_2TM_dom"/>
</dbReference>
<dbReference type="GO" id="GO:0019867">
    <property type="term" value="C:outer membrane"/>
    <property type="evidence" value="ECO:0007669"/>
    <property type="project" value="InterPro"/>
</dbReference>
<dbReference type="PIRSF" id="PIRSF002721">
    <property type="entry name" value="Surface_antigen_Rickettsia"/>
    <property type="match status" value="1"/>
</dbReference>
<evidence type="ECO:0000256" key="1">
    <source>
        <dbReference type="ARBA" id="ARBA00004370"/>
    </source>
</evidence>
<comment type="caution">
    <text evidence="5">The sequence shown here is derived from an EMBL/GenBank/DDBJ whole genome shotgun (WGS) entry which is preliminary data.</text>
</comment>
<dbReference type="InterPro" id="IPR016364">
    <property type="entry name" value="Surface_antigen_Rickettsia"/>
</dbReference>
<dbReference type="PROSITE" id="PS51257">
    <property type="entry name" value="PROKAR_LIPOPROTEIN"/>
    <property type="match status" value="1"/>
</dbReference>
<dbReference type="Proteomes" id="UP000189177">
    <property type="component" value="Unassembled WGS sequence"/>
</dbReference>
<keyword evidence="6" id="KW-1185">Reference proteome</keyword>
<dbReference type="Pfam" id="PF05433">
    <property type="entry name" value="Rick_17kDa_Anti"/>
    <property type="match status" value="1"/>
</dbReference>
<evidence type="ECO:0000313" key="6">
    <source>
        <dbReference type="Proteomes" id="UP000189177"/>
    </source>
</evidence>
<evidence type="ECO:0000259" key="4">
    <source>
        <dbReference type="Pfam" id="PF05433"/>
    </source>
</evidence>
<evidence type="ECO:0000256" key="2">
    <source>
        <dbReference type="ARBA" id="ARBA00023136"/>
    </source>
</evidence>
<comment type="subcellular location">
    <subcellularLocation>
        <location evidence="1">Membrane</location>
    </subcellularLocation>
</comment>
<dbReference type="RefSeq" id="WP_018946192.1">
    <property type="nucleotide sequence ID" value="NZ_MUZR01000011.1"/>
</dbReference>
<proteinExistence type="predicted"/>
<dbReference type="AlphaFoldDB" id="A0A1V3A041"/>
<keyword evidence="2" id="KW-0472">Membrane</keyword>
<evidence type="ECO:0000313" key="5">
    <source>
        <dbReference type="EMBL" id="OOC10695.1"/>
    </source>
</evidence>
<sequence>MNFVRQSLIVTIVGGTALALAACTHPPTREQTGAVIGGAAGGVIGSQIGGGRGQMAATIVGTLAGAAIGGAIGRSMDEVDRMRVQQTLETAPDRETREWRNPNTGQQYRATPKRTYERDGRPCREYEVLATIDGEAETITGTACRDVYGNWVMQ</sequence>
<keyword evidence="3" id="KW-0732">Signal</keyword>